<evidence type="ECO:0000256" key="1">
    <source>
        <dbReference type="ARBA" id="ARBA00006432"/>
    </source>
</evidence>
<dbReference type="InterPro" id="IPR042099">
    <property type="entry name" value="ANL_N_sf"/>
</dbReference>
<dbReference type="Pfam" id="PF00501">
    <property type="entry name" value="AMP-binding"/>
    <property type="match status" value="1"/>
</dbReference>
<evidence type="ECO:0000259" key="6">
    <source>
        <dbReference type="Pfam" id="PF13193"/>
    </source>
</evidence>
<sequence length="742" mass="82266">MTSTATWTPRCSVDEADKIITRSGSLFEIENRVVDGRALKVWKNLWPSAREFFLKWTKKHADKTYVVYEKQRFSFQEMLEMAVKCAAMFRDVYGVKKGDRVVICSRNLPSYYVVFWACHLLGAVTALVNACLSIDRLRRCIMLTKCRLVIFDPERADDIEPIAADIKRVSGIEGYLVLEDHEGKGRWEGMDVWSKVFLQCHKDPGEILRDNPHIVPEDNATIIFTSGTTGLPKGVLSSQRAFLTLVLTSMSLTARGRIRRGEPFPPLPVSGPQKGALISSPLFYISGITLSLLGTCFGLKLILMRKWNAHEAIREENIVLTGSAPSLLIDLLDSPSSGLTLENVGIAGAPVSPTLLQRTKEAFPLATIRHLYALTETNATSVSFGGNFLSKHLVGLPDDVLDGPDFLAKPDSCGFVSPVNEILIMKGHVRAAPGEVGEVWLRGPNVMKGYYEDQAATDRVYKMRIPSIFSSDSFSIKVLTKDGWLMTGDLGYVDEEGYVYIKDRIEDMIFRAGESIDPISVENALYTEPAVLEAAAVSVPDDRLCQLVTALVTLKPGYHGKISEKKLLETARKLLPQSAVPVMIILKDGEFDHTPSGKIIKVQLRAIAQEEWIIQQDWRHQASTNALEIVLPHQTVILSEERARRGKNLGMSNPARRISEEPAGSPTTTPPGRHGSTFHGIVAMPHMRLSILACLARILTPPLQNQRHAHTVLSMVKERVVAGVYASRPHVVSGYSTAFRNF</sequence>
<dbReference type="GeneID" id="85361323"/>
<dbReference type="RefSeq" id="XP_060328216.1">
    <property type="nucleotide sequence ID" value="XM_060477775.1"/>
</dbReference>
<proteinExistence type="inferred from homology"/>
<dbReference type="EMBL" id="JAUEPS010000029">
    <property type="protein sequence ID" value="KAK0452880.1"/>
    <property type="molecule type" value="Genomic_DNA"/>
</dbReference>
<dbReference type="InterPro" id="IPR025110">
    <property type="entry name" value="AMP-bd_C"/>
</dbReference>
<dbReference type="GO" id="GO:0031956">
    <property type="term" value="F:medium-chain fatty acid-CoA ligase activity"/>
    <property type="evidence" value="ECO:0007669"/>
    <property type="project" value="TreeGrafter"/>
</dbReference>
<dbReference type="Gene3D" id="3.30.300.30">
    <property type="match status" value="1"/>
</dbReference>
<keyword evidence="4" id="KW-0472">Membrane</keyword>
<evidence type="ECO:0008006" key="9">
    <source>
        <dbReference type="Google" id="ProtNLM"/>
    </source>
</evidence>
<dbReference type="Gene3D" id="3.40.50.12780">
    <property type="entry name" value="N-terminal domain of ligase-like"/>
    <property type="match status" value="1"/>
</dbReference>
<evidence type="ECO:0000313" key="7">
    <source>
        <dbReference type="EMBL" id="KAK0452880.1"/>
    </source>
</evidence>
<dbReference type="InterPro" id="IPR045851">
    <property type="entry name" value="AMP-bd_C_sf"/>
</dbReference>
<dbReference type="PROSITE" id="PS00455">
    <property type="entry name" value="AMP_BINDING"/>
    <property type="match status" value="1"/>
</dbReference>
<comment type="caution">
    <text evidence="7">The sequence shown here is derived from an EMBL/GenBank/DDBJ whole genome shotgun (WGS) entry which is preliminary data.</text>
</comment>
<dbReference type="InterPro" id="IPR000873">
    <property type="entry name" value="AMP-dep_synth/lig_dom"/>
</dbReference>
<evidence type="ECO:0000256" key="2">
    <source>
        <dbReference type="ARBA" id="ARBA00022598"/>
    </source>
</evidence>
<evidence type="ECO:0000256" key="4">
    <source>
        <dbReference type="SAM" id="Phobius"/>
    </source>
</evidence>
<feature type="domain" description="AMP-dependent synthetase/ligase" evidence="5">
    <location>
        <begin position="55"/>
        <end position="451"/>
    </location>
</feature>
<dbReference type="InterPro" id="IPR020845">
    <property type="entry name" value="AMP-binding_CS"/>
</dbReference>
<keyword evidence="8" id="KW-1185">Reference proteome</keyword>
<keyword evidence="4" id="KW-1133">Transmembrane helix</keyword>
<dbReference type="PANTHER" id="PTHR43201:SF5">
    <property type="entry name" value="MEDIUM-CHAIN ACYL-COA LIGASE ACSF2, MITOCHONDRIAL"/>
    <property type="match status" value="1"/>
</dbReference>
<keyword evidence="4" id="KW-0812">Transmembrane</keyword>
<feature type="transmembrane region" description="Helical" evidence="4">
    <location>
        <begin position="111"/>
        <end position="132"/>
    </location>
</feature>
<dbReference type="AlphaFoldDB" id="A0AA39K3Q5"/>
<organism evidence="7 8">
    <name type="scientific">Armillaria tabescens</name>
    <name type="common">Ringless honey mushroom</name>
    <name type="synonym">Agaricus tabescens</name>
    <dbReference type="NCBI Taxonomy" id="1929756"/>
    <lineage>
        <taxon>Eukaryota</taxon>
        <taxon>Fungi</taxon>
        <taxon>Dikarya</taxon>
        <taxon>Basidiomycota</taxon>
        <taxon>Agaricomycotina</taxon>
        <taxon>Agaricomycetes</taxon>
        <taxon>Agaricomycetidae</taxon>
        <taxon>Agaricales</taxon>
        <taxon>Marasmiineae</taxon>
        <taxon>Physalacriaceae</taxon>
        <taxon>Desarmillaria</taxon>
    </lineage>
</organism>
<feature type="domain" description="AMP-binding enzyme C-terminal" evidence="6">
    <location>
        <begin position="521"/>
        <end position="598"/>
    </location>
</feature>
<dbReference type="Pfam" id="PF13193">
    <property type="entry name" value="AMP-binding_C"/>
    <property type="match status" value="1"/>
</dbReference>
<protein>
    <recommendedName>
        <fullName evidence="9">Acetyl-CoA synthetase-like protein</fullName>
    </recommendedName>
</protein>
<accession>A0AA39K3Q5</accession>
<dbReference type="Proteomes" id="UP001175211">
    <property type="component" value="Unassembled WGS sequence"/>
</dbReference>
<gene>
    <name evidence="7" type="ORF">EV420DRAFT_1645404</name>
</gene>
<feature type="region of interest" description="Disordered" evidence="3">
    <location>
        <begin position="644"/>
        <end position="675"/>
    </location>
</feature>
<evidence type="ECO:0000256" key="3">
    <source>
        <dbReference type="SAM" id="MobiDB-lite"/>
    </source>
</evidence>
<evidence type="ECO:0000259" key="5">
    <source>
        <dbReference type="Pfam" id="PF00501"/>
    </source>
</evidence>
<dbReference type="GO" id="GO:0006631">
    <property type="term" value="P:fatty acid metabolic process"/>
    <property type="evidence" value="ECO:0007669"/>
    <property type="project" value="TreeGrafter"/>
</dbReference>
<name>A0AA39K3Q5_ARMTA</name>
<evidence type="ECO:0000313" key="8">
    <source>
        <dbReference type="Proteomes" id="UP001175211"/>
    </source>
</evidence>
<keyword evidence="2" id="KW-0436">Ligase</keyword>
<comment type="similarity">
    <text evidence="1">Belongs to the ATP-dependent AMP-binding enzyme family.</text>
</comment>
<reference evidence="7" key="1">
    <citation type="submission" date="2023-06" db="EMBL/GenBank/DDBJ databases">
        <authorList>
            <consortium name="Lawrence Berkeley National Laboratory"/>
            <person name="Ahrendt S."/>
            <person name="Sahu N."/>
            <person name="Indic B."/>
            <person name="Wong-Bajracharya J."/>
            <person name="Merenyi Z."/>
            <person name="Ke H.-M."/>
            <person name="Monk M."/>
            <person name="Kocsube S."/>
            <person name="Drula E."/>
            <person name="Lipzen A."/>
            <person name="Balint B."/>
            <person name="Henrissat B."/>
            <person name="Andreopoulos B."/>
            <person name="Martin F.M."/>
            <person name="Harder C.B."/>
            <person name="Rigling D."/>
            <person name="Ford K.L."/>
            <person name="Foster G.D."/>
            <person name="Pangilinan J."/>
            <person name="Papanicolaou A."/>
            <person name="Barry K."/>
            <person name="LaButti K."/>
            <person name="Viragh M."/>
            <person name="Koriabine M."/>
            <person name="Yan M."/>
            <person name="Riley R."/>
            <person name="Champramary S."/>
            <person name="Plett K.L."/>
            <person name="Tsai I.J."/>
            <person name="Slot J."/>
            <person name="Sipos G."/>
            <person name="Plett J."/>
            <person name="Nagy L.G."/>
            <person name="Grigoriev I.V."/>
        </authorList>
    </citation>
    <scope>NUCLEOTIDE SEQUENCE</scope>
    <source>
        <strain evidence="7">CCBAS 213</strain>
    </source>
</reference>
<dbReference type="PANTHER" id="PTHR43201">
    <property type="entry name" value="ACYL-COA SYNTHETASE"/>
    <property type="match status" value="1"/>
</dbReference>
<dbReference type="SUPFAM" id="SSF56801">
    <property type="entry name" value="Acetyl-CoA synthetase-like"/>
    <property type="match status" value="1"/>
</dbReference>